<dbReference type="Proteomes" id="UP000245506">
    <property type="component" value="Unassembled WGS sequence"/>
</dbReference>
<gene>
    <name evidence="2" type="ORF">DKT75_11745</name>
</gene>
<dbReference type="OrthoDB" id="6388243at2"/>
<evidence type="ECO:0008006" key="4">
    <source>
        <dbReference type="Google" id="ProtNLM"/>
    </source>
</evidence>
<name>A0A317CHD4_9GAMM</name>
<comment type="caution">
    <text evidence="2">The sequence shown here is derived from an EMBL/GenBank/DDBJ whole genome shotgun (WGS) entry which is preliminary data.</text>
</comment>
<feature type="signal peptide" evidence="1">
    <location>
        <begin position="1"/>
        <end position="28"/>
    </location>
</feature>
<reference evidence="2 3" key="1">
    <citation type="submission" date="2018-05" db="EMBL/GenBank/DDBJ databases">
        <title>Leucothrix arctica sp. nov., isolated from Arctic seawater.</title>
        <authorList>
            <person name="Choi A."/>
            <person name="Baek K."/>
        </authorList>
    </citation>
    <scope>NUCLEOTIDE SEQUENCE [LARGE SCALE GENOMIC DNA]</scope>
    <source>
        <strain evidence="2 3">IMCC9719</strain>
    </source>
</reference>
<evidence type="ECO:0000313" key="3">
    <source>
        <dbReference type="Proteomes" id="UP000245506"/>
    </source>
</evidence>
<evidence type="ECO:0000256" key="1">
    <source>
        <dbReference type="SAM" id="SignalP"/>
    </source>
</evidence>
<sequence length="124" mass="13649">MKFQCTLVKKLLVLSAFTLLLPASYSYAHSGSTGNEPWKACTAKQKSQACEYTGAHDERYIGTCQSISLHMMCVRNQPIIQSTNKHDTQIEAKTMVKATVEAKVEVKVKEVPEAPEGAVKDSSK</sequence>
<dbReference type="EMBL" id="QGKL01000032">
    <property type="protein sequence ID" value="PWQ95700.1"/>
    <property type="molecule type" value="Genomic_DNA"/>
</dbReference>
<dbReference type="RefSeq" id="WP_109823628.1">
    <property type="nucleotide sequence ID" value="NZ_QGKL01000032.1"/>
</dbReference>
<dbReference type="AlphaFoldDB" id="A0A317CHD4"/>
<feature type="chain" id="PRO_5016260537" description="DUF3551 domain-containing protein" evidence="1">
    <location>
        <begin position="29"/>
        <end position="124"/>
    </location>
</feature>
<evidence type="ECO:0000313" key="2">
    <source>
        <dbReference type="EMBL" id="PWQ95700.1"/>
    </source>
</evidence>
<protein>
    <recommendedName>
        <fullName evidence="4">DUF3551 domain-containing protein</fullName>
    </recommendedName>
</protein>
<keyword evidence="1" id="KW-0732">Signal</keyword>
<organism evidence="2 3">
    <name type="scientific">Leucothrix arctica</name>
    <dbReference type="NCBI Taxonomy" id="1481894"/>
    <lineage>
        <taxon>Bacteria</taxon>
        <taxon>Pseudomonadati</taxon>
        <taxon>Pseudomonadota</taxon>
        <taxon>Gammaproteobacteria</taxon>
        <taxon>Thiotrichales</taxon>
        <taxon>Thiotrichaceae</taxon>
        <taxon>Leucothrix</taxon>
    </lineage>
</organism>
<accession>A0A317CHD4</accession>
<proteinExistence type="predicted"/>
<keyword evidence="3" id="KW-1185">Reference proteome</keyword>